<feature type="transmembrane region" description="Helical" evidence="10">
    <location>
        <begin position="404"/>
        <end position="423"/>
    </location>
</feature>
<keyword evidence="4" id="KW-1003">Cell membrane</keyword>
<keyword evidence="7 10" id="KW-1133">Transmembrane helix</keyword>
<dbReference type="Gene3D" id="1.20.1250.20">
    <property type="entry name" value="MFS general substrate transporter like domains"/>
    <property type="match status" value="2"/>
</dbReference>
<feature type="transmembrane region" description="Helical" evidence="10">
    <location>
        <begin position="50"/>
        <end position="71"/>
    </location>
</feature>
<dbReference type="GO" id="GO:0022857">
    <property type="term" value="F:transmembrane transporter activity"/>
    <property type="evidence" value="ECO:0007669"/>
    <property type="project" value="InterPro"/>
</dbReference>
<name>A0A396RMC9_9SPHN</name>
<evidence type="ECO:0000313" key="12">
    <source>
        <dbReference type="EMBL" id="RHW17577.1"/>
    </source>
</evidence>
<dbReference type="InterPro" id="IPR036259">
    <property type="entry name" value="MFS_trans_sf"/>
</dbReference>
<dbReference type="InterPro" id="IPR003663">
    <property type="entry name" value="Sugar/inositol_transpt"/>
</dbReference>
<dbReference type="InterPro" id="IPR005829">
    <property type="entry name" value="Sugar_transporter_CS"/>
</dbReference>
<feature type="transmembrane region" description="Helical" evidence="10">
    <location>
        <begin position="106"/>
        <end position="129"/>
    </location>
</feature>
<feature type="transmembrane region" description="Helical" evidence="10">
    <location>
        <begin position="12"/>
        <end position="30"/>
    </location>
</feature>
<protein>
    <submittedName>
        <fullName evidence="12">MFS transporter</fullName>
    </submittedName>
</protein>
<gene>
    <name evidence="12" type="ORF">D1610_08975</name>
</gene>
<evidence type="ECO:0000256" key="6">
    <source>
        <dbReference type="ARBA" id="ARBA00022692"/>
    </source>
</evidence>
<evidence type="ECO:0000256" key="2">
    <source>
        <dbReference type="ARBA" id="ARBA00010992"/>
    </source>
</evidence>
<dbReference type="OrthoDB" id="5368493at2"/>
<dbReference type="NCBIfam" id="TIGR00879">
    <property type="entry name" value="SP"/>
    <property type="match status" value="1"/>
</dbReference>
<comment type="subcellular location">
    <subcellularLocation>
        <location evidence="1">Cell membrane</location>
        <topology evidence="1">Multi-pass membrane protein</topology>
    </subcellularLocation>
</comment>
<keyword evidence="13" id="KW-1185">Reference proteome</keyword>
<evidence type="ECO:0000256" key="9">
    <source>
        <dbReference type="RuleBase" id="RU003346"/>
    </source>
</evidence>
<evidence type="ECO:0000259" key="11">
    <source>
        <dbReference type="PROSITE" id="PS50850"/>
    </source>
</evidence>
<sequence>MTQTTSERANMALIIAIVAVATIGGLLFGYDSGAVNGTQTGLTEEFGLSSAGLGFTVGSLLIGCAVGAFFAGRLADVIGRRTVMILAAVLFVLGALVQGLTGVHEIFVVARFAGGMAVGAASVLSPLYISEVAPANIRGRLTTVQQVMIITGLTAAFVVNYFLAQAAGNSLGEVAGTQAWRWMYLAQAAPALVFLVALFFIPESPRYLVSRGREDQARRVLTSLFGADVAERKISDIRASFSADHRPSFRDVAAPGTVFRPIVWAGIMLATFQQFVGINIIFYYGETLWRLAGVSEEVALERNIISGLVSIAAVFAALLVIDKIGRKPLLMIGSLGMAVTLGAMAWAFSAAGQDADGNLMLGATQGWIALVAANLYVIFFNFSWGPVMWVMLGEMFPNQMRGSALAVAGLAQWGANYLVVQSFPAMADGLGLAGTYMLYTVAAVISFFLVRSFINETKGKELEEMQG</sequence>
<feature type="transmembrane region" description="Helical" evidence="10">
    <location>
        <begin position="262"/>
        <end position="284"/>
    </location>
</feature>
<dbReference type="GO" id="GO:0005886">
    <property type="term" value="C:plasma membrane"/>
    <property type="evidence" value="ECO:0007669"/>
    <property type="project" value="UniProtKB-SubCell"/>
</dbReference>
<dbReference type="EMBL" id="QWLV01000003">
    <property type="protein sequence ID" value="RHW17577.1"/>
    <property type="molecule type" value="Genomic_DNA"/>
</dbReference>
<evidence type="ECO:0000256" key="3">
    <source>
        <dbReference type="ARBA" id="ARBA00022448"/>
    </source>
</evidence>
<feature type="transmembrane region" description="Helical" evidence="10">
    <location>
        <begin position="182"/>
        <end position="201"/>
    </location>
</feature>
<dbReference type="SUPFAM" id="SSF103473">
    <property type="entry name" value="MFS general substrate transporter"/>
    <property type="match status" value="1"/>
</dbReference>
<feature type="transmembrane region" description="Helical" evidence="10">
    <location>
        <begin position="83"/>
        <end position="100"/>
    </location>
</feature>
<dbReference type="InterPro" id="IPR005828">
    <property type="entry name" value="MFS_sugar_transport-like"/>
</dbReference>
<proteinExistence type="inferred from homology"/>
<keyword evidence="3 9" id="KW-0813">Transport</keyword>
<dbReference type="AlphaFoldDB" id="A0A396RMC9"/>
<evidence type="ECO:0000313" key="13">
    <source>
        <dbReference type="Proteomes" id="UP000266693"/>
    </source>
</evidence>
<feature type="transmembrane region" description="Helical" evidence="10">
    <location>
        <begin position="328"/>
        <end position="348"/>
    </location>
</feature>
<keyword evidence="5" id="KW-0762">Sugar transport</keyword>
<accession>A0A396RMC9</accession>
<evidence type="ECO:0000256" key="1">
    <source>
        <dbReference type="ARBA" id="ARBA00004651"/>
    </source>
</evidence>
<dbReference type="Proteomes" id="UP000266693">
    <property type="component" value="Unassembled WGS sequence"/>
</dbReference>
<dbReference type="PROSITE" id="PS00216">
    <property type="entry name" value="SUGAR_TRANSPORT_1"/>
    <property type="match status" value="2"/>
</dbReference>
<feature type="transmembrane region" description="Helical" evidence="10">
    <location>
        <begin position="368"/>
        <end position="392"/>
    </location>
</feature>
<dbReference type="PROSITE" id="PS50850">
    <property type="entry name" value="MFS"/>
    <property type="match status" value="1"/>
</dbReference>
<dbReference type="CDD" id="cd17359">
    <property type="entry name" value="MFS_XylE_like"/>
    <property type="match status" value="1"/>
</dbReference>
<dbReference type="PANTHER" id="PTHR48023:SF4">
    <property type="entry name" value="D-XYLOSE-PROTON SYMPORTER-LIKE 2"/>
    <property type="match status" value="1"/>
</dbReference>
<dbReference type="PRINTS" id="PR00171">
    <property type="entry name" value="SUGRTRNSPORT"/>
</dbReference>
<dbReference type="PANTHER" id="PTHR48023">
    <property type="entry name" value="D-XYLOSE-PROTON SYMPORTER-LIKE 2"/>
    <property type="match status" value="1"/>
</dbReference>
<evidence type="ECO:0000256" key="8">
    <source>
        <dbReference type="ARBA" id="ARBA00023136"/>
    </source>
</evidence>
<keyword evidence="8 10" id="KW-0472">Membrane</keyword>
<feature type="transmembrane region" description="Helical" evidence="10">
    <location>
        <begin position="141"/>
        <end position="162"/>
    </location>
</feature>
<dbReference type="InterPro" id="IPR050820">
    <property type="entry name" value="MFS_Sugar_Transporter"/>
</dbReference>
<reference evidence="12 13" key="1">
    <citation type="submission" date="2018-08" db="EMBL/GenBank/DDBJ databases">
        <title>The multiple taxonomic identification of Sphingomonas gilva.</title>
        <authorList>
            <person name="Zhu D."/>
            <person name="Zheng S."/>
        </authorList>
    </citation>
    <scope>NUCLEOTIDE SEQUENCE [LARGE SCALE GENOMIC DNA]</scope>
    <source>
        <strain evidence="12 13">ZDH117</strain>
    </source>
</reference>
<evidence type="ECO:0000256" key="5">
    <source>
        <dbReference type="ARBA" id="ARBA00022597"/>
    </source>
</evidence>
<evidence type="ECO:0000256" key="7">
    <source>
        <dbReference type="ARBA" id="ARBA00022989"/>
    </source>
</evidence>
<comment type="similarity">
    <text evidence="2 9">Belongs to the major facilitator superfamily. Sugar transporter (TC 2.A.1.1) family.</text>
</comment>
<dbReference type="RefSeq" id="WP_118863842.1">
    <property type="nucleotide sequence ID" value="NZ_QWLV01000003.1"/>
</dbReference>
<feature type="transmembrane region" description="Helical" evidence="10">
    <location>
        <begin position="304"/>
        <end position="321"/>
    </location>
</feature>
<dbReference type="InterPro" id="IPR047984">
    <property type="entry name" value="XylE-like"/>
</dbReference>
<evidence type="ECO:0000256" key="10">
    <source>
        <dbReference type="SAM" id="Phobius"/>
    </source>
</evidence>
<dbReference type="FunFam" id="1.20.1250.20:FF:000122">
    <property type="entry name" value="D-xylose transporter XylE"/>
    <property type="match status" value="1"/>
</dbReference>
<organism evidence="12 13">
    <name type="scientific">Sphingomonas gilva</name>
    <dbReference type="NCBI Taxonomy" id="2305907"/>
    <lineage>
        <taxon>Bacteria</taxon>
        <taxon>Pseudomonadati</taxon>
        <taxon>Pseudomonadota</taxon>
        <taxon>Alphaproteobacteria</taxon>
        <taxon>Sphingomonadales</taxon>
        <taxon>Sphingomonadaceae</taxon>
        <taxon>Sphingomonas</taxon>
    </lineage>
</organism>
<comment type="caution">
    <text evidence="12">The sequence shown here is derived from an EMBL/GenBank/DDBJ whole genome shotgun (WGS) entry which is preliminary data.</text>
</comment>
<dbReference type="InterPro" id="IPR020846">
    <property type="entry name" value="MFS_dom"/>
</dbReference>
<feature type="transmembrane region" description="Helical" evidence="10">
    <location>
        <begin position="429"/>
        <end position="450"/>
    </location>
</feature>
<feature type="domain" description="Major facilitator superfamily (MFS) profile" evidence="11">
    <location>
        <begin position="17"/>
        <end position="458"/>
    </location>
</feature>
<keyword evidence="6 10" id="KW-0812">Transmembrane</keyword>
<evidence type="ECO:0000256" key="4">
    <source>
        <dbReference type="ARBA" id="ARBA00022475"/>
    </source>
</evidence>
<dbReference type="Pfam" id="PF00083">
    <property type="entry name" value="Sugar_tr"/>
    <property type="match status" value="1"/>
</dbReference>